<keyword evidence="3" id="KW-1185">Reference proteome</keyword>
<dbReference type="Proteomes" id="UP001596058">
    <property type="component" value="Unassembled WGS sequence"/>
</dbReference>
<comment type="caution">
    <text evidence="2">The sequence shown here is derived from an EMBL/GenBank/DDBJ whole genome shotgun (WGS) entry which is preliminary data.</text>
</comment>
<evidence type="ECO:0000313" key="3">
    <source>
        <dbReference type="Proteomes" id="UP001596058"/>
    </source>
</evidence>
<organism evidence="2 3">
    <name type="scientific">Nonomuraea insulae</name>
    <dbReference type="NCBI Taxonomy" id="1616787"/>
    <lineage>
        <taxon>Bacteria</taxon>
        <taxon>Bacillati</taxon>
        <taxon>Actinomycetota</taxon>
        <taxon>Actinomycetes</taxon>
        <taxon>Streptosporangiales</taxon>
        <taxon>Streptosporangiaceae</taxon>
        <taxon>Nonomuraea</taxon>
    </lineage>
</organism>
<protein>
    <recommendedName>
        <fullName evidence="4">Secreted protein</fullName>
    </recommendedName>
</protein>
<gene>
    <name evidence="2" type="ORF">ACFPZ3_44580</name>
</gene>
<dbReference type="EMBL" id="JBHSPA010000059">
    <property type="protein sequence ID" value="MFC5830973.1"/>
    <property type="molecule type" value="Genomic_DNA"/>
</dbReference>
<name>A0ABW1D2Q8_9ACTN</name>
<sequence>MLVLAWSAVGPAAGTQLDLALVEVFLELSPFLRAGRAVFVAEAQGTAVGEASGVVADDVLVEDGDVAAGGLDVEVPQQRSSPRRTRQIDSPGLSAPTSSR</sequence>
<feature type="region of interest" description="Disordered" evidence="1">
    <location>
        <begin position="71"/>
        <end position="100"/>
    </location>
</feature>
<evidence type="ECO:0000256" key="1">
    <source>
        <dbReference type="SAM" id="MobiDB-lite"/>
    </source>
</evidence>
<proteinExistence type="predicted"/>
<evidence type="ECO:0000313" key="2">
    <source>
        <dbReference type="EMBL" id="MFC5830973.1"/>
    </source>
</evidence>
<accession>A0ABW1D2Q8</accession>
<reference evidence="3" key="1">
    <citation type="journal article" date="2019" name="Int. J. Syst. Evol. Microbiol.">
        <title>The Global Catalogue of Microorganisms (GCM) 10K type strain sequencing project: providing services to taxonomists for standard genome sequencing and annotation.</title>
        <authorList>
            <consortium name="The Broad Institute Genomics Platform"/>
            <consortium name="The Broad Institute Genome Sequencing Center for Infectious Disease"/>
            <person name="Wu L."/>
            <person name="Ma J."/>
        </authorList>
    </citation>
    <scope>NUCLEOTIDE SEQUENCE [LARGE SCALE GENOMIC DNA]</scope>
    <source>
        <strain evidence="3">CCUG 53903</strain>
    </source>
</reference>
<evidence type="ECO:0008006" key="4">
    <source>
        <dbReference type="Google" id="ProtNLM"/>
    </source>
</evidence>